<proteinExistence type="predicted"/>
<keyword evidence="2" id="KW-1185">Reference proteome</keyword>
<dbReference type="OrthoDB" id="10504341at2759"/>
<dbReference type="Proteomes" id="UP000054217">
    <property type="component" value="Unassembled WGS sequence"/>
</dbReference>
<protein>
    <submittedName>
        <fullName evidence="1">Uncharacterized protein</fullName>
    </submittedName>
</protein>
<sequence length="202" mass="22519">MPCNSPQFFTVSAIVVGNSEGTGPRVVTIQRNSSGLVIPCGMADLFTNAFDISATTVTVDDHRLAVFFDEGLQRRDRSLVTYLFVLVDSDNFPLNLHAEHDFMIVDVVTFFFDIDNSQMLSGSAALHFLLPERELLWTPEDLDIYAVAEKADFLLAGLKVEGYEVMKTCPGNIHGYWSSHVHTVVTLVRQSRKIDVMISSSR</sequence>
<reference evidence="1 2" key="1">
    <citation type="submission" date="2014-04" db="EMBL/GenBank/DDBJ databases">
        <authorList>
            <consortium name="DOE Joint Genome Institute"/>
            <person name="Kuo A."/>
            <person name="Kohler A."/>
            <person name="Costa M.D."/>
            <person name="Nagy L.G."/>
            <person name="Floudas D."/>
            <person name="Copeland A."/>
            <person name="Barry K.W."/>
            <person name="Cichocki N."/>
            <person name="Veneault-Fourrey C."/>
            <person name="LaButti K."/>
            <person name="Lindquist E.A."/>
            <person name="Lipzen A."/>
            <person name="Lundell T."/>
            <person name="Morin E."/>
            <person name="Murat C."/>
            <person name="Sun H."/>
            <person name="Tunlid A."/>
            <person name="Henrissat B."/>
            <person name="Grigoriev I.V."/>
            <person name="Hibbett D.S."/>
            <person name="Martin F."/>
            <person name="Nordberg H.P."/>
            <person name="Cantor M.N."/>
            <person name="Hua S.X."/>
        </authorList>
    </citation>
    <scope>NUCLEOTIDE SEQUENCE [LARGE SCALE GENOMIC DNA]</scope>
    <source>
        <strain evidence="1 2">Marx 270</strain>
    </source>
</reference>
<reference evidence="2" key="2">
    <citation type="submission" date="2015-01" db="EMBL/GenBank/DDBJ databases">
        <title>Evolutionary Origins and Diversification of the Mycorrhizal Mutualists.</title>
        <authorList>
            <consortium name="DOE Joint Genome Institute"/>
            <consortium name="Mycorrhizal Genomics Consortium"/>
            <person name="Kohler A."/>
            <person name="Kuo A."/>
            <person name="Nagy L.G."/>
            <person name="Floudas D."/>
            <person name="Copeland A."/>
            <person name="Barry K.W."/>
            <person name="Cichocki N."/>
            <person name="Veneault-Fourrey C."/>
            <person name="LaButti K."/>
            <person name="Lindquist E.A."/>
            <person name="Lipzen A."/>
            <person name="Lundell T."/>
            <person name="Morin E."/>
            <person name="Murat C."/>
            <person name="Riley R."/>
            <person name="Ohm R."/>
            <person name="Sun H."/>
            <person name="Tunlid A."/>
            <person name="Henrissat B."/>
            <person name="Grigoriev I.V."/>
            <person name="Hibbett D.S."/>
            <person name="Martin F."/>
        </authorList>
    </citation>
    <scope>NUCLEOTIDE SEQUENCE [LARGE SCALE GENOMIC DNA]</scope>
    <source>
        <strain evidence="2">Marx 270</strain>
    </source>
</reference>
<organism evidence="1 2">
    <name type="scientific">Pisolithus tinctorius Marx 270</name>
    <dbReference type="NCBI Taxonomy" id="870435"/>
    <lineage>
        <taxon>Eukaryota</taxon>
        <taxon>Fungi</taxon>
        <taxon>Dikarya</taxon>
        <taxon>Basidiomycota</taxon>
        <taxon>Agaricomycotina</taxon>
        <taxon>Agaricomycetes</taxon>
        <taxon>Agaricomycetidae</taxon>
        <taxon>Boletales</taxon>
        <taxon>Sclerodermatineae</taxon>
        <taxon>Pisolithaceae</taxon>
        <taxon>Pisolithus</taxon>
    </lineage>
</organism>
<accession>A0A0C3IHL4</accession>
<dbReference type="HOGENOM" id="CLU_1355123_0_0_1"/>
<dbReference type="InParanoid" id="A0A0C3IHL4"/>
<name>A0A0C3IHL4_PISTI</name>
<dbReference type="AlphaFoldDB" id="A0A0C3IHL4"/>
<gene>
    <name evidence="1" type="ORF">M404DRAFT_33128</name>
</gene>
<dbReference type="EMBL" id="KN832044">
    <property type="protein sequence ID" value="KIN96517.1"/>
    <property type="molecule type" value="Genomic_DNA"/>
</dbReference>
<evidence type="ECO:0000313" key="1">
    <source>
        <dbReference type="EMBL" id="KIN96517.1"/>
    </source>
</evidence>
<evidence type="ECO:0000313" key="2">
    <source>
        <dbReference type="Proteomes" id="UP000054217"/>
    </source>
</evidence>